<feature type="transmembrane region" description="Helical" evidence="1">
    <location>
        <begin position="12"/>
        <end position="31"/>
    </location>
</feature>
<evidence type="ECO:0000256" key="1">
    <source>
        <dbReference type="SAM" id="Phobius"/>
    </source>
</evidence>
<name>A0AAW7Z2X0_9ALTE</name>
<reference evidence="2" key="1">
    <citation type="submission" date="2023-07" db="EMBL/GenBank/DDBJ databases">
        <title>Genome content predicts the carbon catabolic preferences of heterotrophic bacteria.</title>
        <authorList>
            <person name="Gralka M."/>
        </authorList>
    </citation>
    <scope>NUCLEOTIDE SEQUENCE</scope>
    <source>
        <strain evidence="2">F2M12</strain>
    </source>
</reference>
<protein>
    <submittedName>
        <fullName evidence="2">PilW family protein</fullName>
    </submittedName>
</protein>
<dbReference type="Pfam" id="PF07963">
    <property type="entry name" value="N_methyl"/>
    <property type="match status" value="1"/>
</dbReference>
<accession>A0AAW7Z2X0</accession>
<keyword evidence="1" id="KW-1133">Transmembrane helix</keyword>
<sequence>MKRAQGFSLVELMISLALGLVISGAIIQVLVSSSVTNKLNQAVSQVQESGRYITSRLSSEFYEIGRYDTIVASIDDSVDTVAEAGFIENRPIGLAGDFASNATLGSTQASSGASDELVVSLLALADCTGSKHGYAADDEFHVVNRYYVSGNEFRCTGYDGRVLRGLKTQSVSPNTVTLLDNVSNFQLQYGVSDVAENSNGQAITYVTADRLAALRAQNQQVVALRWAILLKSYQNQVQQTSAPTFALLNENQVTLDSTHYYQVFTKTVSLRNMKNFVRSIQ</sequence>
<gene>
    <name evidence="2" type="ORF">Q4527_10025</name>
</gene>
<evidence type="ECO:0000313" key="2">
    <source>
        <dbReference type="EMBL" id="MDO6577734.1"/>
    </source>
</evidence>
<proteinExistence type="predicted"/>
<keyword evidence="1" id="KW-0812">Transmembrane</keyword>
<dbReference type="PROSITE" id="PS00409">
    <property type="entry name" value="PROKAR_NTER_METHYL"/>
    <property type="match status" value="1"/>
</dbReference>
<dbReference type="GO" id="GO:0043683">
    <property type="term" value="P:type IV pilus assembly"/>
    <property type="evidence" value="ECO:0007669"/>
    <property type="project" value="InterPro"/>
</dbReference>
<dbReference type="InterPro" id="IPR032092">
    <property type="entry name" value="PilW"/>
</dbReference>
<dbReference type="InterPro" id="IPR012902">
    <property type="entry name" value="N_methyl_site"/>
</dbReference>
<evidence type="ECO:0000313" key="3">
    <source>
        <dbReference type="Proteomes" id="UP001170717"/>
    </source>
</evidence>
<dbReference type="RefSeq" id="WP_082604874.1">
    <property type="nucleotide sequence ID" value="NZ_CAXIBE010000005.1"/>
</dbReference>
<dbReference type="AlphaFoldDB" id="A0AAW7Z2X0"/>
<dbReference type="Pfam" id="PF16074">
    <property type="entry name" value="PilW"/>
    <property type="match status" value="1"/>
</dbReference>
<dbReference type="Proteomes" id="UP001170717">
    <property type="component" value="Unassembled WGS sequence"/>
</dbReference>
<organism evidence="2 3">
    <name type="scientific">Alteromonas stellipolaris</name>
    <dbReference type="NCBI Taxonomy" id="233316"/>
    <lineage>
        <taxon>Bacteria</taxon>
        <taxon>Pseudomonadati</taxon>
        <taxon>Pseudomonadota</taxon>
        <taxon>Gammaproteobacteria</taxon>
        <taxon>Alteromonadales</taxon>
        <taxon>Alteromonadaceae</taxon>
        <taxon>Alteromonas/Salinimonas group</taxon>
        <taxon>Alteromonas</taxon>
    </lineage>
</organism>
<comment type="caution">
    <text evidence="2">The sequence shown here is derived from an EMBL/GenBank/DDBJ whole genome shotgun (WGS) entry which is preliminary data.</text>
</comment>
<dbReference type="EMBL" id="JAUOQI010000006">
    <property type="protein sequence ID" value="MDO6577734.1"/>
    <property type="molecule type" value="Genomic_DNA"/>
</dbReference>
<keyword evidence="1" id="KW-0472">Membrane</keyword>
<dbReference type="NCBIfam" id="TIGR02532">
    <property type="entry name" value="IV_pilin_GFxxxE"/>
    <property type="match status" value="1"/>
</dbReference>
<dbReference type="GeneID" id="83258923"/>